<gene>
    <name evidence="1" type="ORF">QFC22_005167</name>
</gene>
<keyword evidence="2" id="KW-1185">Reference proteome</keyword>
<proteinExistence type="predicted"/>
<dbReference type="Proteomes" id="UP001243375">
    <property type="component" value="Unassembled WGS sequence"/>
</dbReference>
<protein>
    <submittedName>
        <fullName evidence="1">Uncharacterized protein</fullName>
    </submittedName>
</protein>
<evidence type="ECO:0000313" key="1">
    <source>
        <dbReference type="EMBL" id="KAJ9115410.1"/>
    </source>
</evidence>
<reference evidence="1" key="1">
    <citation type="submission" date="2023-04" db="EMBL/GenBank/DDBJ databases">
        <title>Draft Genome sequencing of Naganishia species isolated from polar environments using Oxford Nanopore Technology.</title>
        <authorList>
            <person name="Leo P."/>
            <person name="Venkateswaran K."/>
        </authorList>
    </citation>
    <scope>NUCLEOTIDE SEQUENCE</scope>
    <source>
        <strain evidence="1">MNA-CCFEE 5425</strain>
    </source>
</reference>
<comment type="caution">
    <text evidence="1">The sequence shown here is derived from an EMBL/GenBank/DDBJ whole genome shotgun (WGS) entry which is preliminary data.</text>
</comment>
<sequence>MVNTTPELPVFFFSHGSTAMLQNRTAAAAYWEEVGRQALRQGVERIVMMGAHWETMGEKILVSANPNPPKQPVAWVDPNRYVDFDLNPDLELASEVATLFQEAGFDAALEPKFEQIHDTFMILKWMFPGGKSLPHVIVSHNARFDPHFHMKMGAALRPLRKQKVLILGSGKSAPLQSSWSFADLSLTGGAVHNLYRNNWHQVIKYRDNLAQERPPEQWAIDFGEAFKDVVTQNSGPALRRGMARLMQHPQYRDAQGTDDHFMSALFAVGAAGAPEDAGKKNYAGAETWELLNMRNSQFQFGDWPQEPHVTPINAATAKIDVDAK</sequence>
<name>A0ACC2WW82_9TREE</name>
<organism evidence="1 2">
    <name type="scientific">Naganishia vaughanmartiniae</name>
    <dbReference type="NCBI Taxonomy" id="1424756"/>
    <lineage>
        <taxon>Eukaryota</taxon>
        <taxon>Fungi</taxon>
        <taxon>Dikarya</taxon>
        <taxon>Basidiomycota</taxon>
        <taxon>Agaricomycotina</taxon>
        <taxon>Tremellomycetes</taxon>
        <taxon>Filobasidiales</taxon>
        <taxon>Filobasidiaceae</taxon>
        <taxon>Naganishia</taxon>
    </lineage>
</organism>
<evidence type="ECO:0000313" key="2">
    <source>
        <dbReference type="Proteomes" id="UP001243375"/>
    </source>
</evidence>
<dbReference type="EMBL" id="JASBWU010000016">
    <property type="protein sequence ID" value="KAJ9115410.1"/>
    <property type="molecule type" value="Genomic_DNA"/>
</dbReference>
<accession>A0ACC2WW82</accession>